<feature type="region of interest" description="Disordered" evidence="1">
    <location>
        <begin position="1"/>
        <end position="23"/>
    </location>
</feature>
<protein>
    <submittedName>
        <fullName evidence="2">Uncharacterized protein</fullName>
    </submittedName>
</protein>
<sequence>MSRRDGLHQERNDNFLRPPAPRVTSVRSTNLTLLAPEEVITSGGPQTETRTLGKGRRRCVSPHLQERDGGWNGGDQSAPFSAEWSPI</sequence>
<feature type="compositionally biased region" description="Basic and acidic residues" evidence="1">
    <location>
        <begin position="1"/>
        <end position="14"/>
    </location>
</feature>
<accession>A0A498NAA5</accession>
<name>A0A498NAA5_LABRO</name>
<evidence type="ECO:0000256" key="1">
    <source>
        <dbReference type="SAM" id="MobiDB-lite"/>
    </source>
</evidence>
<comment type="caution">
    <text evidence="2">The sequence shown here is derived from an EMBL/GenBank/DDBJ whole genome shotgun (WGS) entry which is preliminary data.</text>
</comment>
<feature type="region of interest" description="Disordered" evidence="1">
    <location>
        <begin position="42"/>
        <end position="87"/>
    </location>
</feature>
<evidence type="ECO:0000313" key="2">
    <source>
        <dbReference type="EMBL" id="RXN26075.1"/>
    </source>
</evidence>
<dbReference type="Proteomes" id="UP000290572">
    <property type="component" value="Unassembled WGS sequence"/>
</dbReference>
<gene>
    <name evidence="2" type="ORF">ROHU_021009</name>
</gene>
<dbReference type="AlphaFoldDB" id="A0A498NAA5"/>
<reference evidence="2 3" key="1">
    <citation type="submission" date="2018-03" db="EMBL/GenBank/DDBJ databases">
        <title>Draft genome sequence of Rohu Carp (Labeo rohita).</title>
        <authorList>
            <person name="Das P."/>
            <person name="Kushwaha B."/>
            <person name="Joshi C.G."/>
            <person name="Kumar D."/>
            <person name="Nagpure N.S."/>
            <person name="Sahoo L."/>
            <person name="Das S.P."/>
            <person name="Bit A."/>
            <person name="Patnaik S."/>
            <person name="Meher P.K."/>
            <person name="Jayasankar P."/>
            <person name="Koringa P.G."/>
            <person name="Patel N.V."/>
            <person name="Hinsu A.T."/>
            <person name="Kumar R."/>
            <person name="Pandey M."/>
            <person name="Agarwal S."/>
            <person name="Srivastava S."/>
            <person name="Singh M."/>
            <person name="Iquebal M.A."/>
            <person name="Jaiswal S."/>
            <person name="Angadi U.B."/>
            <person name="Kumar N."/>
            <person name="Raza M."/>
            <person name="Shah T.M."/>
            <person name="Rai A."/>
            <person name="Jena J.K."/>
        </authorList>
    </citation>
    <scope>NUCLEOTIDE SEQUENCE [LARGE SCALE GENOMIC DNA]</scope>
    <source>
        <strain evidence="2">DASCIFA01</strain>
        <tissue evidence="2">Testis</tissue>
    </source>
</reference>
<dbReference type="EMBL" id="QBIY01012243">
    <property type="protein sequence ID" value="RXN26075.1"/>
    <property type="molecule type" value="Genomic_DNA"/>
</dbReference>
<organism evidence="2 3">
    <name type="scientific">Labeo rohita</name>
    <name type="common">Indian major carp</name>
    <name type="synonym">Cyprinus rohita</name>
    <dbReference type="NCBI Taxonomy" id="84645"/>
    <lineage>
        <taxon>Eukaryota</taxon>
        <taxon>Metazoa</taxon>
        <taxon>Chordata</taxon>
        <taxon>Craniata</taxon>
        <taxon>Vertebrata</taxon>
        <taxon>Euteleostomi</taxon>
        <taxon>Actinopterygii</taxon>
        <taxon>Neopterygii</taxon>
        <taxon>Teleostei</taxon>
        <taxon>Ostariophysi</taxon>
        <taxon>Cypriniformes</taxon>
        <taxon>Cyprinidae</taxon>
        <taxon>Labeoninae</taxon>
        <taxon>Labeonini</taxon>
        <taxon>Labeo</taxon>
    </lineage>
</organism>
<proteinExistence type="predicted"/>
<evidence type="ECO:0000313" key="3">
    <source>
        <dbReference type="Proteomes" id="UP000290572"/>
    </source>
</evidence>
<keyword evidence="3" id="KW-1185">Reference proteome</keyword>